<evidence type="ECO:0000256" key="1">
    <source>
        <dbReference type="SAM" id="Phobius"/>
    </source>
</evidence>
<evidence type="ECO:0000256" key="2">
    <source>
        <dbReference type="SAM" id="SignalP"/>
    </source>
</evidence>
<dbReference type="OrthoDB" id="350562at2"/>
<accession>G8QU72</accession>
<dbReference type="InterPro" id="IPR008420">
    <property type="entry name" value="Borrelia_P13"/>
</dbReference>
<proteinExistence type="predicted"/>
<protein>
    <submittedName>
        <fullName evidence="3">Borrelia membrane protein P13</fullName>
    </submittedName>
</protein>
<gene>
    <name evidence="3" type="ordered locus">SpiGrapes_0178</name>
</gene>
<keyword evidence="4" id="KW-1185">Reference proteome</keyword>
<name>G8QU72_SPHPG</name>
<dbReference type="RefSeq" id="WP_014268891.1">
    <property type="nucleotide sequence ID" value="NC_016633.1"/>
</dbReference>
<evidence type="ECO:0000313" key="3">
    <source>
        <dbReference type="EMBL" id="AEV28042.1"/>
    </source>
</evidence>
<dbReference type="Proteomes" id="UP000005632">
    <property type="component" value="Chromosome"/>
</dbReference>
<feature type="signal peptide" evidence="2">
    <location>
        <begin position="1"/>
        <end position="20"/>
    </location>
</feature>
<dbReference type="Pfam" id="PF05628">
    <property type="entry name" value="Borrelia_P13"/>
    <property type="match status" value="1"/>
</dbReference>
<dbReference type="AlphaFoldDB" id="G8QU72"/>
<evidence type="ECO:0000313" key="4">
    <source>
        <dbReference type="Proteomes" id="UP000005632"/>
    </source>
</evidence>
<keyword evidence="2" id="KW-0732">Signal</keyword>
<feature type="transmembrane region" description="Helical" evidence="1">
    <location>
        <begin position="91"/>
        <end position="112"/>
    </location>
</feature>
<organism evidence="3 4">
    <name type="scientific">Sphaerochaeta pleomorpha (strain ATCC BAA-1885 / DSM 22778 / Grapes)</name>
    <dbReference type="NCBI Taxonomy" id="158190"/>
    <lineage>
        <taxon>Bacteria</taxon>
        <taxon>Pseudomonadati</taxon>
        <taxon>Spirochaetota</taxon>
        <taxon>Spirochaetia</taxon>
        <taxon>Spirochaetales</taxon>
        <taxon>Sphaerochaetaceae</taxon>
        <taxon>Sphaerochaeta</taxon>
    </lineage>
</organism>
<dbReference type="KEGG" id="sgp:SpiGrapes_0178"/>
<dbReference type="EMBL" id="CP003155">
    <property type="protein sequence ID" value="AEV28042.1"/>
    <property type="molecule type" value="Genomic_DNA"/>
</dbReference>
<sequence>MKKPIVLFCVVLFSLSLVFASDSPVASISLMIDANLSGNYDKISEESESLSAYEKMSIFSMHESSPTLPFVVNLLVGAGIGSFIQGDSKGGFTALITEVVGVGLYAAGYASVYSTASLDGELSAGGSALMLLGVGALLGGRIYEWIRPFSYSKQYNNQLHSALLGKTEVLITPVVTAVNNQMALGMVGKVSF</sequence>
<feature type="transmembrane region" description="Helical" evidence="1">
    <location>
        <begin position="66"/>
        <end position="84"/>
    </location>
</feature>
<keyword evidence="1" id="KW-1133">Transmembrane helix</keyword>
<keyword evidence="1" id="KW-0812">Transmembrane</keyword>
<feature type="chain" id="PRO_5003515114" evidence="2">
    <location>
        <begin position="21"/>
        <end position="192"/>
    </location>
</feature>
<dbReference type="HOGENOM" id="CLU_1414377_0_0_12"/>
<keyword evidence="1" id="KW-0472">Membrane</keyword>
<dbReference type="eggNOG" id="ENOG5033IND">
    <property type="taxonomic scope" value="Bacteria"/>
</dbReference>
<feature type="transmembrane region" description="Helical" evidence="1">
    <location>
        <begin position="124"/>
        <end position="143"/>
    </location>
</feature>
<reference evidence="3 4" key="1">
    <citation type="submission" date="2011-11" db="EMBL/GenBank/DDBJ databases">
        <title>Complete sequence of Spirochaeta sp. grapes.</title>
        <authorList>
            <consortium name="US DOE Joint Genome Institute"/>
            <person name="Lucas S."/>
            <person name="Han J."/>
            <person name="Lapidus A."/>
            <person name="Cheng J.-F."/>
            <person name="Goodwin L."/>
            <person name="Pitluck S."/>
            <person name="Peters L."/>
            <person name="Ovchinnikova G."/>
            <person name="Munk A.C."/>
            <person name="Detter J.C."/>
            <person name="Han C."/>
            <person name="Tapia R."/>
            <person name="Land M."/>
            <person name="Hauser L."/>
            <person name="Kyrpides N."/>
            <person name="Ivanova N."/>
            <person name="Pagani I."/>
            <person name="Ritalahtilisa K."/>
            <person name="Loeffler F."/>
            <person name="Woyke T."/>
        </authorList>
    </citation>
    <scope>NUCLEOTIDE SEQUENCE [LARGE SCALE GENOMIC DNA]</scope>
    <source>
        <strain evidence="4">ATCC BAA-1885 / DSM 22778 / Grapes</strain>
    </source>
</reference>